<gene>
    <name evidence="1" type="ORF">ABZ568_27495</name>
</gene>
<evidence type="ECO:0000313" key="2">
    <source>
        <dbReference type="Proteomes" id="UP001550603"/>
    </source>
</evidence>
<dbReference type="Proteomes" id="UP001550603">
    <property type="component" value="Unassembled WGS sequence"/>
</dbReference>
<evidence type="ECO:0000313" key="1">
    <source>
        <dbReference type="EMBL" id="MEU2270082.1"/>
    </source>
</evidence>
<comment type="caution">
    <text evidence="1">The sequence shown here is derived from an EMBL/GenBank/DDBJ whole genome shotgun (WGS) entry which is preliminary data.</text>
</comment>
<sequence>MCRIDVAAKEAAVARFLEEFPRAPRAGRAHPALRGCEDIAWAEFPGCPAGIPALLRALLDPAAAPEAERVLGSVLMDGVFRMGPAMPAALPFLLRLAAGPETSRRTGLVELLLVVAELSAPVDGGGERAVRVFGSDRDHPERAQCRAVFAQHADLVRGLLDDRTLPDGFFGPDERVSLLRAATP</sequence>
<organism evidence="1 2">
    <name type="scientific">Streptomyces olindensis</name>
    <dbReference type="NCBI Taxonomy" id="358823"/>
    <lineage>
        <taxon>Bacteria</taxon>
        <taxon>Bacillati</taxon>
        <taxon>Actinomycetota</taxon>
        <taxon>Actinomycetes</taxon>
        <taxon>Kitasatosporales</taxon>
        <taxon>Streptomycetaceae</taxon>
        <taxon>Streptomyces</taxon>
    </lineage>
</organism>
<reference evidence="1 2" key="1">
    <citation type="submission" date="2024-06" db="EMBL/GenBank/DDBJ databases">
        <title>The Natural Products Discovery Center: Release of the First 8490 Sequenced Strains for Exploring Actinobacteria Biosynthetic Diversity.</title>
        <authorList>
            <person name="Kalkreuter E."/>
            <person name="Kautsar S.A."/>
            <person name="Yang D."/>
            <person name="Bader C.D."/>
            <person name="Teijaro C.N."/>
            <person name="Fluegel L."/>
            <person name="Davis C.M."/>
            <person name="Simpson J.R."/>
            <person name="Lauterbach L."/>
            <person name="Steele A.D."/>
            <person name="Gui C."/>
            <person name="Meng S."/>
            <person name="Li G."/>
            <person name="Viehrig K."/>
            <person name="Ye F."/>
            <person name="Su P."/>
            <person name="Kiefer A.F."/>
            <person name="Nichols A."/>
            <person name="Cepeda A.J."/>
            <person name="Yan W."/>
            <person name="Fan B."/>
            <person name="Jiang Y."/>
            <person name="Adhikari A."/>
            <person name="Zheng C.-J."/>
            <person name="Schuster L."/>
            <person name="Cowan T.M."/>
            <person name="Smanski M.J."/>
            <person name="Chevrette M.G."/>
            <person name="De Carvalho L.P.S."/>
            <person name="Shen B."/>
        </authorList>
    </citation>
    <scope>NUCLEOTIDE SEQUENCE [LARGE SCALE GENOMIC DNA]</scope>
    <source>
        <strain evidence="1 2">NPDC019583</strain>
    </source>
</reference>
<accession>A0ABV2Y214</accession>
<protein>
    <submittedName>
        <fullName evidence="1">Uncharacterized protein</fullName>
    </submittedName>
</protein>
<proteinExistence type="predicted"/>
<dbReference type="RefSeq" id="WP_359791391.1">
    <property type="nucleotide sequence ID" value="NZ_JBEYBN010000045.1"/>
</dbReference>
<dbReference type="EMBL" id="JBEYBN010000045">
    <property type="protein sequence ID" value="MEU2270082.1"/>
    <property type="molecule type" value="Genomic_DNA"/>
</dbReference>
<name>A0ABV2Y214_9ACTN</name>
<keyword evidence="2" id="KW-1185">Reference proteome</keyword>